<dbReference type="Pfam" id="PF00804">
    <property type="entry name" value="Syntaxin"/>
    <property type="match status" value="1"/>
</dbReference>
<name>A0A2N1NEN2_9GLOM</name>
<feature type="domain" description="Syntaxin N-terminal" evidence="1">
    <location>
        <begin position="10"/>
        <end position="154"/>
    </location>
</feature>
<evidence type="ECO:0000313" key="3">
    <source>
        <dbReference type="Proteomes" id="UP000233469"/>
    </source>
</evidence>
<dbReference type="Proteomes" id="UP000233469">
    <property type="component" value="Unassembled WGS sequence"/>
</dbReference>
<protein>
    <submittedName>
        <fullName evidence="2">t-SNARE</fullName>
    </submittedName>
</protein>
<accession>A0A2N1NEN2</accession>
<reference evidence="2 3" key="1">
    <citation type="submission" date="2016-04" db="EMBL/GenBank/DDBJ databases">
        <title>Genome analyses suggest a sexual origin of heterokaryosis in a supposedly ancient asexual fungus.</title>
        <authorList>
            <person name="Ropars J."/>
            <person name="Sedzielewska K."/>
            <person name="Noel J."/>
            <person name="Charron P."/>
            <person name="Farinelli L."/>
            <person name="Marton T."/>
            <person name="Kruger M."/>
            <person name="Pelin A."/>
            <person name="Brachmann A."/>
            <person name="Corradi N."/>
        </authorList>
    </citation>
    <scope>NUCLEOTIDE SEQUENCE [LARGE SCALE GENOMIC DNA]</scope>
    <source>
        <strain evidence="2 3">C2</strain>
    </source>
</reference>
<dbReference type="VEuPathDB" id="FungiDB:FUN_010333"/>
<sequence length="236" mass="27266">TINQVITMSNINEFLNETIEIGQKLTNAKSNITKIQELQAQLLDNHISTIKEDLLNKERENFVSNTRNLLVECKDHIKRIQYENARIPSSDPNFGQRQQRYEYLKTKLSNVLEDYSQVESDFMKKTKDRMTGQYKVVKPNATQQEIDDYVSNSSNSDSQSMISQQASLNTNEINEAQKVLAEVQKRHEYIKNIENTVAELTALSRDLHLHDQTDQTIINNEQYVQDAENNLACVLL</sequence>
<dbReference type="Gene3D" id="1.20.58.70">
    <property type="match status" value="1"/>
</dbReference>
<dbReference type="GO" id="GO:0016020">
    <property type="term" value="C:membrane"/>
    <property type="evidence" value="ECO:0007669"/>
    <property type="project" value="InterPro"/>
</dbReference>
<dbReference type="VEuPathDB" id="FungiDB:RhiirFUN_015682"/>
<comment type="caution">
    <text evidence="2">The sequence shown here is derived from an EMBL/GenBank/DDBJ whole genome shotgun (WGS) entry which is preliminary data.</text>
</comment>
<reference evidence="2 3" key="2">
    <citation type="submission" date="2017-10" db="EMBL/GenBank/DDBJ databases">
        <title>Extensive intraspecific genome diversity in a model arbuscular mycorrhizal fungus.</title>
        <authorList>
            <person name="Chen E.C.H."/>
            <person name="Morin E."/>
            <person name="Baudet D."/>
            <person name="Noel J."/>
            <person name="Ndikumana S."/>
            <person name="Charron P."/>
            <person name="St-Onge C."/>
            <person name="Giorgi J."/>
            <person name="Grigoriev I.V."/>
            <person name="Roux C."/>
            <person name="Martin F.M."/>
            <person name="Corradi N."/>
        </authorList>
    </citation>
    <scope>NUCLEOTIDE SEQUENCE [LARGE SCALE GENOMIC DNA]</scope>
    <source>
        <strain evidence="2 3">C2</strain>
    </source>
</reference>
<dbReference type="EMBL" id="LLXL01000447">
    <property type="protein sequence ID" value="PKK72294.1"/>
    <property type="molecule type" value="Genomic_DNA"/>
</dbReference>
<dbReference type="SUPFAM" id="SSF47661">
    <property type="entry name" value="t-snare proteins"/>
    <property type="match status" value="1"/>
</dbReference>
<dbReference type="AlphaFoldDB" id="A0A2N1NEN2"/>
<organism evidence="2 3">
    <name type="scientific">Rhizophagus irregularis</name>
    <dbReference type="NCBI Taxonomy" id="588596"/>
    <lineage>
        <taxon>Eukaryota</taxon>
        <taxon>Fungi</taxon>
        <taxon>Fungi incertae sedis</taxon>
        <taxon>Mucoromycota</taxon>
        <taxon>Glomeromycotina</taxon>
        <taxon>Glomeromycetes</taxon>
        <taxon>Glomerales</taxon>
        <taxon>Glomeraceae</taxon>
        <taxon>Rhizophagus</taxon>
    </lineage>
</organism>
<evidence type="ECO:0000259" key="1">
    <source>
        <dbReference type="Pfam" id="PF00804"/>
    </source>
</evidence>
<dbReference type="GO" id="GO:0016192">
    <property type="term" value="P:vesicle-mediated transport"/>
    <property type="evidence" value="ECO:0007669"/>
    <property type="project" value="InterPro"/>
</dbReference>
<dbReference type="VEuPathDB" id="FungiDB:RhiirA1_521544"/>
<dbReference type="InterPro" id="IPR010989">
    <property type="entry name" value="SNARE"/>
</dbReference>
<dbReference type="InterPro" id="IPR006011">
    <property type="entry name" value="Syntaxin_N"/>
</dbReference>
<evidence type="ECO:0000313" key="2">
    <source>
        <dbReference type="EMBL" id="PKK72294.1"/>
    </source>
</evidence>
<proteinExistence type="predicted"/>
<feature type="non-terminal residue" evidence="2">
    <location>
        <position position="1"/>
    </location>
</feature>
<gene>
    <name evidence="2" type="ORF">RhiirC2_658534</name>
</gene>